<feature type="domain" description="AB hydrolase-1" evidence="1">
    <location>
        <begin position="26"/>
        <end position="185"/>
    </location>
</feature>
<dbReference type="RefSeq" id="WP_017746594.1">
    <property type="nucleotide sequence ID" value="NZ_KQ976354.1"/>
</dbReference>
<dbReference type="AlphaFoldDB" id="A0A139XAJ3"/>
<dbReference type="InterPro" id="IPR000073">
    <property type="entry name" value="AB_hydrolase_1"/>
</dbReference>
<reference evidence="2 3" key="1">
    <citation type="journal article" date="2013" name="Genome Biol. Evol.">
        <title>Genomes of Stigonematalean cyanobacteria (subsection V) and the evolution of oxygenic photosynthesis from prokaryotes to plastids.</title>
        <authorList>
            <person name="Dagan T."/>
            <person name="Roettger M."/>
            <person name="Stucken K."/>
            <person name="Landan G."/>
            <person name="Koch R."/>
            <person name="Major P."/>
            <person name="Gould S.B."/>
            <person name="Goremykin V.V."/>
            <person name="Rippka R."/>
            <person name="Tandeau de Marsac N."/>
            <person name="Gugger M."/>
            <person name="Lockhart P.J."/>
            <person name="Allen J.F."/>
            <person name="Brune I."/>
            <person name="Maus I."/>
            <person name="Puhler A."/>
            <person name="Martin W.F."/>
        </authorList>
    </citation>
    <scope>NUCLEOTIDE SEQUENCE [LARGE SCALE GENOMIC DNA]</scope>
    <source>
        <strain evidence="2 3">PCC 7110</strain>
    </source>
</reference>
<accession>A0A139XAJ3</accession>
<gene>
    <name evidence="2" type="ORF">WA1_16735</name>
</gene>
<dbReference type="PRINTS" id="PR00412">
    <property type="entry name" value="EPOXHYDRLASE"/>
</dbReference>
<dbReference type="GO" id="GO:0003824">
    <property type="term" value="F:catalytic activity"/>
    <property type="evidence" value="ECO:0007669"/>
    <property type="project" value="InterPro"/>
</dbReference>
<name>A0A139XAJ3_9CYAN</name>
<dbReference type="STRING" id="128403.WA1_16735"/>
<dbReference type="PANTHER" id="PTHR43798">
    <property type="entry name" value="MONOACYLGLYCEROL LIPASE"/>
    <property type="match status" value="1"/>
</dbReference>
<dbReference type="Proteomes" id="UP000076925">
    <property type="component" value="Unassembled WGS sequence"/>
</dbReference>
<protein>
    <submittedName>
        <fullName evidence="2">Haloalkane dehalogenase</fullName>
    </submittedName>
</protein>
<dbReference type="Gene3D" id="3.40.50.1820">
    <property type="entry name" value="alpha/beta hydrolase"/>
    <property type="match status" value="1"/>
</dbReference>
<dbReference type="SUPFAM" id="SSF53474">
    <property type="entry name" value="alpha/beta-Hydrolases"/>
    <property type="match status" value="1"/>
</dbReference>
<evidence type="ECO:0000313" key="2">
    <source>
        <dbReference type="EMBL" id="KYC41686.1"/>
    </source>
</evidence>
<dbReference type="EMBL" id="ANNX02000020">
    <property type="protein sequence ID" value="KYC41686.1"/>
    <property type="molecule type" value="Genomic_DNA"/>
</dbReference>
<dbReference type="GO" id="GO:0016020">
    <property type="term" value="C:membrane"/>
    <property type="evidence" value="ECO:0007669"/>
    <property type="project" value="TreeGrafter"/>
</dbReference>
<dbReference type="InterPro" id="IPR000639">
    <property type="entry name" value="Epox_hydrolase-like"/>
</dbReference>
<proteinExistence type="predicted"/>
<evidence type="ECO:0000313" key="3">
    <source>
        <dbReference type="Proteomes" id="UP000076925"/>
    </source>
</evidence>
<dbReference type="InterPro" id="IPR029058">
    <property type="entry name" value="AB_hydrolase_fold"/>
</dbReference>
<dbReference type="InterPro" id="IPR050266">
    <property type="entry name" value="AB_hydrolase_sf"/>
</dbReference>
<comment type="caution">
    <text evidence="2">The sequence shown here is derived from an EMBL/GenBank/DDBJ whole genome shotgun (WGS) entry which is preliminary data.</text>
</comment>
<keyword evidence="3" id="KW-1185">Reference proteome</keyword>
<evidence type="ECO:0000259" key="1">
    <source>
        <dbReference type="Pfam" id="PF00561"/>
    </source>
</evidence>
<dbReference type="PANTHER" id="PTHR43798:SF33">
    <property type="entry name" value="HYDROLASE, PUTATIVE (AFU_ORTHOLOGUE AFUA_2G14860)-RELATED"/>
    <property type="match status" value="1"/>
</dbReference>
<sequence>MKPVRQTLSTPDMQLSYLEWNQGQEPLLLLHGLADHALVWCSLGDDLAADYHIIAPDMRGHGESSKPEKEYSFESAIADLEALMNKLGWSSAHIVGHSWSGKLAVIWARLNPQRVRSMVLIDPIFIWKIPSIFKVTFPLLYNSLSFLKGMGPFASYEEAEQKARQLYEFQGWSPLQQQVFKEGIEQKPDGSWGSKFTIAARNGIFEEVMRVPGFTIPIHTPTLFIQPEKGVNRKDWQLKPYKTYLKNLQISTVPGNHWPFLSQPEIFNQTVKAFLQDLEQCSSQ</sequence>
<organism evidence="2 3">
    <name type="scientific">Scytonema hofmannii PCC 7110</name>
    <dbReference type="NCBI Taxonomy" id="128403"/>
    <lineage>
        <taxon>Bacteria</taxon>
        <taxon>Bacillati</taxon>
        <taxon>Cyanobacteriota</taxon>
        <taxon>Cyanophyceae</taxon>
        <taxon>Nostocales</taxon>
        <taxon>Scytonemataceae</taxon>
        <taxon>Scytonema</taxon>
    </lineage>
</organism>
<dbReference type="Pfam" id="PF00561">
    <property type="entry name" value="Abhydrolase_1"/>
    <property type="match status" value="1"/>
</dbReference>
<dbReference type="PRINTS" id="PR00111">
    <property type="entry name" value="ABHYDROLASE"/>
</dbReference>
<dbReference type="OrthoDB" id="9775557at2"/>